<protein>
    <submittedName>
        <fullName evidence="1">Uncharacterized protein</fullName>
    </submittedName>
</protein>
<name>A0A645BCC7_9ZZZZ</name>
<comment type="caution">
    <text evidence="1">The sequence shown here is derived from an EMBL/GenBank/DDBJ whole genome shotgun (WGS) entry which is preliminary data.</text>
</comment>
<dbReference type="AlphaFoldDB" id="A0A645BCC7"/>
<proteinExistence type="predicted"/>
<organism evidence="1">
    <name type="scientific">bioreactor metagenome</name>
    <dbReference type="NCBI Taxonomy" id="1076179"/>
    <lineage>
        <taxon>unclassified sequences</taxon>
        <taxon>metagenomes</taxon>
        <taxon>ecological metagenomes</taxon>
    </lineage>
</organism>
<evidence type="ECO:0000313" key="1">
    <source>
        <dbReference type="EMBL" id="MPM62746.1"/>
    </source>
</evidence>
<accession>A0A645BCC7</accession>
<gene>
    <name evidence="1" type="ORF">SDC9_109623</name>
</gene>
<dbReference type="EMBL" id="VSSQ01019025">
    <property type="protein sequence ID" value="MPM62746.1"/>
    <property type="molecule type" value="Genomic_DNA"/>
</dbReference>
<reference evidence="1" key="1">
    <citation type="submission" date="2019-08" db="EMBL/GenBank/DDBJ databases">
        <authorList>
            <person name="Kucharzyk K."/>
            <person name="Murdoch R.W."/>
            <person name="Higgins S."/>
            <person name="Loffler F."/>
        </authorList>
    </citation>
    <scope>NUCLEOTIDE SEQUENCE</scope>
</reference>
<sequence length="93" mass="10803">MPVWFKDSITVMSDYILAKQISPLRAVLPSLQGQPMWQPWDIEMIVGKMLHKVKNFLVWHFGVWQGAVNVNNWGQTYTIDICCNQRSVKLKVV</sequence>